<keyword evidence="3" id="KW-0560">Oxidoreductase</keyword>
<dbReference type="GO" id="GO:0016491">
    <property type="term" value="F:oxidoreductase activity"/>
    <property type="evidence" value="ECO:0007669"/>
    <property type="project" value="UniProtKB-KW"/>
</dbReference>
<proteinExistence type="inferred from homology"/>
<reference evidence="4 5" key="1">
    <citation type="journal article" date="2018" name="Mol. Ecol.">
        <title>The obligate alkalophilic soda-lake fungus Sodiomyces alkalinus has shifted to a protein diet.</title>
        <authorList>
            <person name="Grum-Grzhimaylo A.A."/>
            <person name="Falkoski D.L."/>
            <person name="van den Heuvel J."/>
            <person name="Valero-Jimenez C.A."/>
            <person name="Min B."/>
            <person name="Choi I.G."/>
            <person name="Lipzen A."/>
            <person name="Daum C.G."/>
            <person name="Aanen D.K."/>
            <person name="Tsang A."/>
            <person name="Henrissat B."/>
            <person name="Bilanenko E.N."/>
            <person name="de Vries R.P."/>
            <person name="van Kan J.A.L."/>
            <person name="Grigoriev I.V."/>
            <person name="Debets A.J.M."/>
        </authorList>
    </citation>
    <scope>NUCLEOTIDE SEQUENCE [LARGE SCALE GENOMIC DNA]</scope>
    <source>
        <strain evidence="4 5">F11</strain>
    </source>
</reference>
<evidence type="ECO:0000256" key="3">
    <source>
        <dbReference type="ARBA" id="ARBA00023002"/>
    </source>
</evidence>
<evidence type="ECO:0000256" key="2">
    <source>
        <dbReference type="ARBA" id="ARBA00022857"/>
    </source>
</evidence>
<dbReference type="AlphaFoldDB" id="A0A3N2Q896"/>
<dbReference type="InterPro" id="IPR002347">
    <property type="entry name" value="SDR_fam"/>
</dbReference>
<keyword evidence="2" id="KW-0521">NADP</keyword>
<protein>
    <submittedName>
        <fullName evidence="4">NAD(P)-binding protein</fullName>
    </submittedName>
</protein>
<dbReference type="PANTHER" id="PTHR43618">
    <property type="entry name" value="7-ALPHA-HYDROXYSTEROID DEHYDROGENASE"/>
    <property type="match status" value="1"/>
</dbReference>
<dbReference type="Pfam" id="PF00106">
    <property type="entry name" value="adh_short"/>
    <property type="match status" value="1"/>
</dbReference>
<comment type="similarity">
    <text evidence="1">Belongs to the short-chain dehydrogenases/reductases (SDR) family.</text>
</comment>
<name>A0A3N2Q896_SODAK</name>
<dbReference type="InterPro" id="IPR036291">
    <property type="entry name" value="NAD(P)-bd_dom_sf"/>
</dbReference>
<dbReference type="SUPFAM" id="SSF51735">
    <property type="entry name" value="NAD(P)-binding Rossmann-fold domains"/>
    <property type="match status" value="1"/>
</dbReference>
<keyword evidence="5" id="KW-1185">Reference proteome</keyword>
<dbReference type="InterPro" id="IPR052178">
    <property type="entry name" value="Sec_Metab_Biosynth_SDR"/>
</dbReference>
<evidence type="ECO:0000313" key="5">
    <source>
        <dbReference type="Proteomes" id="UP000272025"/>
    </source>
</evidence>
<dbReference type="OrthoDB" id="1933717at2759"/>
<dbReference type="Proteomes" id="UP000272025">
    <property type="component" value="Unassembled WGS sequence"/>
</dbReference>
<sequence>MADQQNDSGNALLQAATLTKTYHRESYPGISPTRPEVSQAGRTVLIGGGSMGIGFSAAQSFAAAGAARVIIVARRKDRVDAAVARLKSEYPDAEVLGRPSDMTDSAQVASLWDGFAADGVVVDVLLLSTAVQSLPHTILGKGTEEVWNHFNINVKAGLAFTERFYKQPGRDASKKLWLINLSTAVVHAPEFAGRWPTYAVTKAAGLMLAQLIAHNHPVSDMQVVSFHPGVFYTEIGQQTGQGEDAFEWDDIKLPGDFAVWTASEEAAFLHGRFVWAHWDVEELKAGPIRERSEADSNFLTVGIHGL</sequence>
<dbReference type="CDD" id="cd05233">
    <property type="entry name" value="SDR_c"/>
    <property type="match status" value="1"/>
</dbReference>
<dbReference type="PANTHER" id="PTHR43618:SF4">
    <property type="entry name" value="SHORT CHAIN DEHYDROGENASE_REDUCTASE FAMILY (AFU_ORTHOLOGUE AFUA_7G04540)"/>
    <property type="match status" value="1"/>
</dbReference>
<evidence type="ECO:0000256" key="1">
    <source>
        <dbReference type="ARBA" id="ARBA00006484"/>
    </source>
</evidence>
<dbReference type="EMBL" id="ML119051">
    <property type="protein sequence ID" value="ROT42982.1"/>
    <property type="molecule type" value="Genomic_DNA"/>
</dbReference>
<dbReference type="RefSeq" id="XP_028470788.1">
    <property type="nucleotide sequence ID" value="XM_028609458.1"/>
</dbReference>
<gene>
    <name evidence="4" type="ORF">SODALDRAFT_319542</name>
</gene>
<dbReference type="STRING" id="1314773.A0A3N2Q896"/>
<accession>A0A3N2Q896</accession>
<evidence type="ECO:0000313" key="4">
    <source>
        <dbReference type="EMBL" id="ROT42982.1"/>
    </source>
</evidence>
<dbReference type="Gene3D" id="3.40.50.720">
    <property type="entry name" value="NAD(P)-binding Rossmann-like Domain"/>
    <property type="match status" value="1"/>
</dbReference>
<dbReference type="GeneID" id="39577936"/>
<organism evidence="4 5">
    <name type="scientific">Sodiomyces alkalinus (strain CBS 110278 / VKM F-3762 / F11)</name>
    <name type="common">Alkaliphilic filamentous fungus</name>
    <dbReference type="NCBI Taxonomy" id="1314773"/>
    <lineage>
        <taxon>Eukaryota</taxon>
        <taxon>Fungi</taxon>
        <taxon>Dikarya</taxon>
        <taxon>Ascomycota</taxon>
        <taxon>Pezizomycotina</taxon>
        <taxon>Sordariomycetes</taxon>
        <taxon>Hypocreomycetidae</taxon>
        <taxon>Glomerellales</taxon>
        <taxon>Plectosphaerellaceae</taxon>
        <taxon>Sodiomyces</taxon>
    </lineage>
</organism>